<gene>
    <name evidence="2" type="ORF">AAAU51_00060</name>
</gene>
<evidence type="ECO:0000259" key="1">
    <source>
        <dbReference type="Pfam" id="PF02698"/>
    </source>
</evidence>
<dbReference type="InterPro" id="IPR051599">
    <property type="entry name" value="Cell_Envelope_Assoc"/>
</dbReference>
<dbReference type="PANTHER" id="PTHR30336">
    <property type="entry name" value="INNER MEMBRANE PROTEIN, PROBABLE PERMEASE"/>
    <property type="match status" value="1"/>
</dbReference>
<accession>A0ABV1IQU2</accession>
<dbReference type="Pfam" id="PF02698">
    <property type="entry name" value="DUF218"/>
    <property type="match status" value="1"/>
</dbReference>
<dbReference type="EMBL" id="JBBNIN010000001">
    <property type="protein sequence ID" value="MEQ2709583.1"/>
    <property type="molecule type" value="Genomic_DNA"/>
</dbReference>
<evidence type="ECO:0000313" key="2">
    <source>
        <dbReference type="EMBL" id="MEQ2709583.1"/>
    </source>
</evidence>
<keyword evidence="3" id="KW-1185">Reference proteome</keyword>
<name>A0ABV1IQU2_9FIRM</name>
<dbReference type="PANTHER" id="PTHR30336:SF20">
    <property type="entry name" value="DUF218 DOMAIN-CONTAINING PROTEIN"/>
    <property type="match status" value="1"/>
</dbReference>
<comment type="caution">
    <text evidence="2">The sequence shown here is derived from an EMBL/GenBank/DDBJ whole genome shotgun (WGS) entry which is preliminary data.</text>
</comment>
<protein>
    <submittedName>
        <fullName evidence="2">ElyC/SanA/YdcF family protein</fullName>
    </submittedName>
</protein>
<organism evidence="2 3">
    <name type="scientific">Anaerostipes amylophilus</name>
    <dbReference type="NCBI Taxonomy" id="2981779"/>
    <lineage>
        <taxon>Bacteria</taxon>
        <taxon>Bacillati</taxon>
        <taxon>Bacillota</taxon>
        <taxon>Clostridia</taxon>
        <taxon>Lachnospirales</taxon>
        <taxon>Lachnospiraceae</taxon>
        <taxon>Anaerostipes</taxon>
    </lineage>
</organism>
<dbReference type="RefSeq" id="WP_055197560.1">
    <property type="nucleotide sequence ID" value="NZ_JAOQJG010000005.1"/>
</dbReference>
<reference evidence="2 3" key="1">
    <citation type="submission" date="2024-04" db="EMBL/GenBank/DDBJ databases">
        <title>Human intestinal bacterial collection.</title>
        <authorList>
            <person name="Pauvert C."/>
            <person name="Hitch T.C.A."/>
            <person name="Clavel T."/>
        </authorList>
    </citation>
    <scope>NUCLEOTIDE SEQUENCE [LARGE SCALE GENOMIC DNA]</scope>
    <source>
        <strain evidence="2 3">CLA-AA-H249</strain>
    </source>
</reference>
<proteinExistence type="predicted"/>
<feature type="domain" description="DUF218" evidence="1">
    <location>
        <begin position="51"/>
        <end position="161"/>
    </location>
</feature>
<dbReference type="CDD" id="cd06259">
    <property type="entry name" value="YdcF-like"/>
    <property type="match status" value="1"/>
</dbReference>
<evidence type="ECO:0000313" key="3">
    <source>
        <dbReference type="Proteomes" id="UP001482154"/>
    </source>
</evidence>
<sequence>MAGKIMKAMIAMGVSLGIVGLLFTIYCNVQLKTAKCQTYSVDHTEKIKEVDYVIVPGCLVYKSGKPSYALEDRLNGALRLYQEKKVPKIILSGAARENKTGKIFLTNRNVAEEDILIDDGGLDTYSTIYRCKEAFPNKRFIVCTQQKYFKRTGYLISKLGMNGYCMGIDKHQYKKEIYEKFRDFFASDKAWIECNITKPEPVYSLEKLPIK</sequence>
<dbReference type="InterPro" id="IPR003848">
    <property type="entry name" value="DUF218"/>
</dbReference>
<dbReference type="Proteomes" id="UP001482154">
    <property type="component" value="Unassembled WGS sequence"/>
</dbReference>